<dbReference type="EMBL" id="CDMZ01001450">
    <property type="protein sequence ID" value="CEM32802.1"/>
    <property type="molecule type" value="Genomic_DNA"/>
</dbReference>
<dbReference type="AlphaFoldDB" id="A0A0G4GR26"/>
<reference evidence="2" key="1">
    <citation type="submission" date="2014-11" db="EMBL/GenBank/DDBJ databases">
        <authorList>
            <person name="Otto D Thomas"/>
            <person name="Naeem Raeece"/>
        </authorList>
    </citation>
    <scope>NUCLEOTIDE SEQUENCE</scope>
</reference>
<evidence type="ECO:0008006" key="3">
    <source>
        <dbReference type="Google" id="ProtNLM"/>
    </source>
</evidence>
<proteinExistence type="predicted"/>
<feature type="compositionally biased region" description="Low complexity" evidence="1">
    <location>
        <begin position="129"/>
        <end position="151"/>
    </location>
</feature>
<protein>
    <recommendedName>
        <fullName evidence="3">NYN domain-containing protein</fullName>
    </recommendedName>
</protein>
<gene>
    <name evidence="2" type="ORF">Cvel_22957</name>
</gene>
<name>A0A0G4GR26_9ALVE</name>
<sequence>MPTIDLEDESEGQGVVVIIDGHNLYANLENVFGLLDADDLVDIVLPALLRKLGSERRGRQTRLYGRGRVGGQNPPLAPASLVVFSQPSPGEPAASPPAIATVYGLGHPMAGAPIPLDLQAAQLAAFAASSPVPTGSPVPASSPSSSGSASAEQTKPPEMRVEGIVWVDTQVEYEDDEITQQFFGPTQKTHEHQKRKEFLKRLQSRGVVCEFCDTDIVYTNDGGVIDRGQIQADVDTVIAEVLFEKMAACTPSANNILLVSGDGDFSATLSTIGHELDAPCFIYVAAPDRRTLGEDVSHASQKNIGGLWAITYINELPEVAELKRRYLASGEY</sequence>
<evidence type="ECO:0000313" key="2">
    <source>
        <dbReference type="EMBL" id="CEM32802.1"/>
    </source>
</evidence>
<organism evidence="2">
    <name type="scientific">Chromera velia CCMP2878</name>
    <dbReference type="NCBI Taxonomy" id="1169474"/>
    <lineage>
        <taxon>Eukaryota</taxon>
        <taxon>Sar</taxon>
        <taxon>Alveolata</taxon>
        <taxon>Colpodellida</taxon>
        <taxon>Chromeraceae</taxon>
        <taxon>Chromera</taxon>
    </lineage>
</organism>
<accession>A0A0G4GR26</accession>
<evidence type="ECO:0000256" key="1">
    <source>
        <dbReference type="SAM" id="MobiDB-lite"/>
    </source>
</evidence>
<feature type="region of interest" description="Disordered" evidence="1">
    <location>
        <begin position="129"/>
        <end position="159"/>
    </location>
</feature>
<dbReference type="Gene3D" id="3.40.50.1010">
    <property type="entry name" value="5'-nuclease"/>
    <property type="match status" value="1"/>
</dbReference>
<dbReference type="VEuPathDB" id="CryptoDB:Cvel_22957"/>